<dbReference type="EMBL" id="QXTE01000167">
    <property type="protein sequence ID" value="TFK03089.1"/>
    <property type="molecule type" value="Genomic_DNA"/>
</dbReference>
<name>A0A4D9DZK6_9SAUR</name>
<dbReference type="GO" id="GO:0019901">
    <property type="term" value="F:protein kinase binding"/>
    <property type="evidence" value="ECO:0007669"/>
    <property type="project" value="TreeGrafter"/>
</dbReference>
<keyword evidence="2" id="KW-0418">Kinase</keyword>
<dbReference type="AlphaFoldDB" id="A0A4D9DZK6"/>
<protein>
    <submittedName>
        <fullName evidence="2">Testis-specific serine kinase substrate</fullName>
    </submittedName>
</protein>
<accession>A0A4D9DZK6</accession>
<dbReference type="InterPro" id="IPR028214">
    <property type="entry name" value="TSKS"/>
</dbReference>
<feature type="region of interest" description="Disordered" evidence="1">
    <location>
        <begin position="117"/>
        <end position="155"/>
    </location>
</feature>
<keyword evidence="2" id="KW-0808">Transferase</keyword>
<feature type="compositionally biased region" description="Polar residues" evidence="1">
    <location>
        <begin position="134"/>
        <end position="144"/>
    </location>
</feature>
<dbReference type="PANTHER" id="PTHR14351">
    <property type="entry name" value="TESTIS-SPECIFIC SERINE KINASE SUBSTRATE"/>
    <property type="match status" value="1"/>
</dbReference>
<dbReference type="Pfam" id="PF15358">
    <property type="entry name" value="TSKS"/>
    <property type="match status" value="1"/>
</dbReference>
<evidence type="ECO:0000313" key="3">
    <source>
        <dbReference type="Proteomes" id="UP000297703"/>
    </source>
</evidence>
<proteinExistence type="predicted"/>
<dbReference type="GO" id="GO:0016301">
    <property type="term" value="F:kinase activity"/>
    <property type="evidence" value="ECO:0007669"/>
    <property type="project" value="UniProtKB-KW"/>
</dbReference>
<sequence length="155" mass="16929">MILTGTIILRKNPFIVVKDIPVLACEKTSLPVAMGCVSAQSLGQMVECAVTPLLEELRHCGLPPALCPACQRLQKKIRELEQAALETHARAETLSSNLRLAQDEALRAKTYVERVRLSPQEKPPGLDPRRARLSSLQAQLSQDGGPQPPAPPQPR</sequence>
<organism evidence="2 3">
    <name type="scientific">Platysternon megacephalum</name>
    <name type="common">big-headed turtle</name>
    <dbReference type="NCBI Taxonomy" id="55544"/>
    <lineage>
        <taxon>Eukaryota</taxon>
        <taxon>Metazoa</taxon>
        <taxon>Chordata</taxon>
        <taxon>Craniata</taxon>
        <taxon>Vertebrata</taxon>
        <taxon>Euteleostomi</taxon>
        <taxon>Archelosauria</taxon>
        <taxon>Testudinata</taxon>
        <taxon>Testudines</taxon>
        <taxon>Cryptodira</taxon>
        <taxon>Durocryptodira</taxon>
        <taxon>Testudinoidea</taxon>
        <taxon>Platysternidae</taxon>
        <taxon>Platysternon</taxon>
    </lineage>
</organism>
<keyword evidence="3" id="KW-1185">Reference proteome</keyword>
<dbReference type="STRING" id="55544.A0A4D9DZK6"/>
<evidence type="ECO:0000313" key="2">
    <source>
        <dbReference type="EMBL" id="TFK03089.1"/>
    </source>
</evidence>
<feature type="compositionally biased region" description="Pro residues" evidence="1">
    <location>
        <begin position="146"/>
        <end position="155"/>
    </location>
</feature>
<dbReference type="Proteomes" id="UP000297703">
    <property type="component" value="Unassembled WGS sequence"/>
</dbReference>
<dbReference type="GO" id="GO:0005814">
    <property type="term" value="C:centriole"/>
    <property type="evidence" value="ECO:0007669"/>
    <property type="project" value="TreeGrafter"/>
</dbReference>
<reference evidence="2 3" key="1">
    <citation type="submission" date="2019-04" db="EMBL/GenBank/DDBJ databases">
        <title>Draft genome of the big-headed turtle Platysternon megacephalum.</title>
        <authorList>
            <person name="Gong S."/>
        </authorList>
    </citation>
    <scope>NUCLEOTIDE SEQUENCE [LARGE SCALE GENOMIC DNA]</scope>
    <source>
        <strain evidence="2">DO16091913</strain>
        <tissue evidence="2">Muscle</tissue>
    </source>
</reference>
<evidence type="ECO:0000256" key="1">
    <source>
        <dbReference type="SAM" id="MobiDB-lite"/>
    </source>
</evidence>
<gene>
    <name evidence="2" type="ORF">DR999_PMT14491</name>
</gene>
<reference evidence="2 3" key="2">
    <citation type="submission" date="2019-04" db="EMBL/GenBank/DDBJ databases">
        <title>The genome sequence of big-headed turtle.</title>
        <authorList>
            <person name="Gong S."/>
        </authorList>
    </citation>
    <scope>NUCLEOTIDE SEQUENCE [LARGE SCALE GENOMIC DNA]</scope>
    <source>
        <strain evidence="2">DO16091913</strain>
        <tissue evidence="2">Muscle</tissue>
    </source>
</reference>
<dbReference type="PANTHER" id="PTHR14351:SF1">
    <property type="entry name" value="TESTIS-SPECIFIC SERINE KINASE SUBSTRATE"/>
    <property type="match status" value="1"/>
</dbReference>
<comment type="caution">
    <text evidence="2">The sequence shown here is derived from an EMBL/GenBank/DDBJ whole genome shotgun (WGS) entry which is preliminary data.</text>
</comment>
<dbReference type="OrthoDB" id="9424665at2759"/>